<dbReference type="Proteomes" id="UP000235388">
    <property type="component" value="Unassembled WGS sequence"/>
</dbReference>
<evidence type="ECO:0000313" key="3">
    <source>
        <dbReference type="Proteomes" id="UP000235388"/>
    </source>
</evidence>
<protein>
    <submittedName>
        <fullName evidence="2">Uncharacterized protein</fullName>
    </submittedName>
</protein>
<name>A0A2N5S5G8_9BASI</name>
<feature type="compositionally biased region" description="Basic and acidic residues" evidence="1">
    <location>
        <begin position="198"/>
        <end position="211"/>
    </location>
</feature>
<proteinExistence type="predicted"/>
<dbReference type="EMBL" id="PGCJ01001158">
    <property type="protein sequence ID" value="PLW08484.1"/>
    <property type="molecule type" value="Genomic_DNA"/>
</dbReference>
<keyword evidence="3" id="KW-1185">Reference proteome</keyword>
<reference evidence="2 3" key="1">
    <citation type="submission" date="2017-11" db="EMBL/GenBank/DDBJ databases">
        <title>De novo assembly and phasing of dikaryotic genomes from two isolates of Puccinia coronata f. sp. avenae, the causal agent of oat crown rust.</title>
        <authorList>
            <person name="Miller M.E."/>
            <person name="Zhang Y."/>
            <person name="Omidvar V."/>
            <person name="Sperschneider J."/>
            <person name="Schwessinger B."/>
            <person name="Raley C."/>
            <person name="Palmer J.M."/>
            <person name="Garnica D."/>
            <person name="Upadhyaya N."/>
            <person name="Rathjen J."/>
            <person name="Taylor J.M."/>
            <person name="Park R.F."/>
            <person name="Dodds P.N."/>
            <person name="Hirsch C.D."/>
            <person name="Kianian S.F."/>
            <person name="Figueroa M."/>
        </authorList>
    </citation>
    <scope>NUCLEOTIDE SEQUENCE [LARGE SCALE GENOMIC DNA]</scope>
    <source>
        <strain evidence="2">12NC29</strain>
    </source>
</reference>
<feature type="compositionally biased region" description="Basic and acidic residues" evidence="1">
    <location>
        <begin position="164"/>
        <end position="180"/>
    </location>
</feature>
<comment type="caution">
    <text evidence="2">The sequence shown here is derived from an EMBL/GenBank/DDBJ whole genome shotgun (WGS) entry which is preliminary data.</text>
</comment>
<dbReference type="AlphaFoldDB" id="A0A2N5S5G8"/>
<feature type="region of interest" description="Disordered" evidence="1">
    <location>
        <begin position="285"/>
        <end position="331"/>
    </location>
</feature>
<feature type="compositionally biased region" description="Basic and acidic residues" evidence="1">
    <location>
        <begin position="294"/>
        <end position="306"/>
    </location>
</feature>
<organism evidence="2 3">
    <name type="scientific">Puccinia coronata f. sp. avenae</name>
    <dbReference type="NCBI Taxonomy" id="200324"/>
    <lineage>
        <taxon>Eukaryota</taxon>
        <taxon>Fungi</taxon>
        <taxon>Dikarya</taxon>
        <taxon>Basidiomycota</taxon>
        <taxon>Pucciniomycotina</taxon>
        <taxon>Pucciniomycetes</taxon>
        <taxon>Pucciniales</taxon>
        <taxon>Pucciniaceae</taxon>
        <taxon>Puccinia</taxon>
    </lineage>
</organism>
<feature type="compositionally biased region" description="Basic and acidic residues" evidence="1">
    <location>
        <begin position="313"/>
        <end position="323"/>
    </location>
</feature>
<feature type="region of interest" description="Disordered" evidence="1">
    <location>
        <begin position="68"/>
        <end position="89"/>
    </location>
</feature>
<evidence type="ECO:0000256" key="1">
    <source>
        <dbReference type="SAM" id="MobiDB-lite"/>
    </source>
</evidence>
<evidence type="ECO:0000313" key="2">
    <source>
        <dbReference type="EMBL" id="PLW08484.1"/>
    </source>
</evidence>
<sequence>MACGASKNLNNFGNGLAIDVHHSGSTKMTSLPCFILLIAQIAAMPATDGVTSIGATLAQTGKISSKPSKASILEEGTSRDPVASHPITYPRVDPIDLTGPVAKPASLNHENVVAANQYAGKSEDTAATNWITYSRIDPDLTEARGPTTVPTTSKHENQVTSHVESPKQDEASPKKNKESLKMSSEPDDTPKKTPKPVAHKENPEVDPERNLAPEVKAARKGFRKRLRKYFVYPWKRSWYLLGRLRSRIFYSLGQIWRKLWLRKEYDPPSPYVQYPPVYHYYPPPGYGHVQTPSHESHHGQVQEKHVSPATPPHSHDESEETHQHNTPLTEDQLDYSPHNIDWYYAPIAHDYPPPKPIETYPASLGRVNGLTPTSHRR</sequence>
<feature type="compositionally biased region" description="Polar residues" evidence="1">
    <location>
        <begin position="148"/>
        <end position="163"/>
    </location>
</feature>
<gene>
    <name evidence="2" type="ORF">PCANC_22030</name>
</gene>
<feature type="region of interest" description="Disordered" evidence="1">
    <location>
        <begin position="140"/>
        <end position="212"/>
    </location>
</feature>
<accession>A0A2N5S5G8</accession>